<proteinExistence type="predicted"/>
<evidence type="ECO:0000313" key="2">
    <source>
        <dbReference type="EMBL" id="KDR67765.1"/>
    </source>
</evidence>
<evidence type="ECO:0008006" key="4">
    <source>
        <dbReference type="Google" id="ProtNLM"/>
    </source>
</evidence>
<accession>A0A067SA40</accession>
<dbReference type="AlphaFoldDB" id="A0A067SA40"/>
<dbReference type="HOGENOM" id="CLU_028477_0_0_1"/>
<evidence type="ECO:0000256" key="1">
    <source>
        <dbReference type="SAM" id="MobiDB-lite"/>
    </source>
</evidence>
<evidence type="ECO:0000313" key="3">
    <source>
        <dbReference type="Proteomes" id="UP000027222"/>
    </source>
</evidence>
<gene>
    <name evidence="2" type="ORF">GALMADRAFT_216162</name>
</gene>
<keyword evidence="3" id="KW-1185">Reference proteome</keyword>
<organism evidence="2 3">
    <name type="scientific">Galerina marginata (strain CBS 339.88)</name>
    <dbReference type="NCBI Taxonomy" id="685588"/>
    <lineage>
        <taxon>Eukaryota</taxon>
        <taxon>Fungi</taxon>
        <taxon>Dikarya</taxon>
        <taxon>Basidiomycota</taxon>
        <taxon>Agaricomycotina</taxon>
        <taxon>Agaricomycetes</taxon>
        <taxon>Agaricomycetidae</taxon>
        <taxon>Agaricales</taxon>
        <taxon>Agaricineae</taxon>
        <taxon>Strophariaceae</taxon>
        <taxon>Galerina</taxon>
    </lineage>
</organism>
<reference evidence="3" key="1">
    <citation type="journal article" date="2014" name="Proc. Natl. Acad. Sci. U.S.A.">
        <title>Extensive sampling of basidiomycete genomes demonstrates inadequacy of the white-rot/brown-rot paradigm for wood decay fungi.</title>
        <authorList>
            <person name="Riley R."/>
            <person name="Salamov A.A."/>
            <person name="Brown D.W."/>
            <person name="Nagy L.G."/>
            <person name="Floudas D."/>
            <person name="Held B.W."/>
            <person name="Levasseur A."/>
            <person name="Lombard V."/>
            <person name="Morin E."/>
            <person name="Otillar R."/>
            <person name="Lindquist E.A."/>
            <person name="Sun H."/>
            <person name="LaButti K.M."/>
            <person name="Schmutz J."/>
            <person name="Jabbour D."/>
            <person name="Luo H."/>
            <person name="Baker S.E."/>
            <person name="Pisabarro A.G."/>
            <person name="Walton J.D."/>
            <person name="Blanchette R.A."/>
            <person name="Henrissat B."/>
            <person name="Martin F."/>
            <person name="Cullen D."/>
            <person name="Hibbett D.S."/>
            <person name="Grigoriev I.V."/>
        </authorList>
    </citation>
    <scope>NUCLEOTIDE SEQUENCE [LARGE SCALE GENOMIC DNA]</scope>
    <source>
        <strain evidence="3">CBS 339.88</strain>
    </source>
</reference>
<dbReference type="EMBL" id="KL142412">
    <property type="protein sequence ID" value="KDR67765.1"/>
    <property type="molecule type" value="Genomic_DNA"/>
</dbReference>
<sequence>MSSSNGIRGFLKLLVPQFPAGFPETANVPSCRTDMLVKRQISDTASTDIEFEVPHKRRRANSNGSSIMAEQSSSPSERPTFRSTQMLASKSPKPIVDIFDAIELVSQEMRKGMKRQVQAQDSNTEPLEGRSVNITVPVITEAGDSASAMPSFPFLALPFDIIATVVSFASNEDLISYSQTSHVLRLCSCRIYLHRLGIVKSGDRCVRVTLGREFPPVAVQIATSFLAQSLGSIYLICDFFTLRHFYWDICNFILSSNISCLQILYHPDEDLILWDSATALALGAVLGSIKTSLTSFSILHGFRATSQALAHNSTSLRRRRSMLRKMDRQIFPNSFMDGLRYLNIDSASFPTPALHDIYSTLFMGATLCSLNLTCDDFNTYQEFVQRTHFPNLQVLQVTVRSSFSICPNEQFLRRHPLLDVFWLLNSPKVGQTNELETIPITSRQELKLPDVRHVRIAANYSGWKIQDTSLLSLFEIQTMSPFMHPTSGSFCQTVRALCGVMVTSSHLPLQANFVLGISFPEHFGTHLQLSCTSAGFKCECGECATNESTIDNVESLKLVFGRLDDFFISFLLRWLNWFPNLKSLTLESTETKTPVTAVSLDGFRISCLNLKSVQHSNFGCDPSHWIFGGCNRGSQRVWKQIGVI</sequence>
<name>A0A067SA40_GALM3</name>
<feature type="region of interest" description="Disordered" evidence="1">
    <location>
        <begin position="52"/>
        <end position="83"/>
    </location>
</feature>
<protein>
    <recommendedName>
        <fullName evidence="4">F-box domain-containing protein</fullName>
    </recommendedName>
</protein>
<dbReference type="Proteomes" id="UP000027222">
    <property type="component" value="Unassembled WGS sequence"/>
</dbReference>
<feature type="compositionally biased region" description="Polar residues" evidence="1">
    <location>
        <begin position="61"/>
        <end position="83"/>
    </location>
</feature>